<dbReference type="Proteomes" id="UP000215127">
    <property type="component" value="Chromosome 2"/>
</dbReference>
<accession>A0A1X7RJD0</accession>
<proteinExistence type="predicted"/>
<name>A0A1X7RJD0_ZYMT9</name>
<protein>
    <submittedName>
        <fullName evidence="1">Uncharacterized protein</fullName>
    </submittedName>
</protein>
<dbReference type="AlphaFoldDB" id="A0A1X7RJD0"/>
<evidence type="ECO:0000313" key="1">
    <source>
        <dbReference type="EMBL" id="SMQ47523.1"/>
    </source>
</evidence>
<keyword evidence="2" id="KW-1185">Reference proteome</keyword>
<dbReference type="EMBL" id="LT853693">
    <property type="protein sequence ID" value="SMQ47523.1"/>
    <property type="molecule type" value="Genomic_DNA"/>
</dbReference>
<sequence>MSDSEAPQRHQVPPEVEKATKIAHNVALVALVACPLLAVLPPRKLDLYTFTLFGLTGFSANHLIQESSGRSIWQHVVRQQRQPMAVEASSQGSPILSEVQKQARVSAADDARALQSQREAWKVQREKEIKEDVEEGKGFGDMIMDQIWEVWNQGKVKEEEDED</sequence>
<evidence type="ECO:0000313" key="2">
    <source>
        <dbReference type="Proteomes" id="UP000215127"/>
    </source>
</evidence>
<gene>
    <name evidence="1" type="ORF">ZT3D7_G2671</name>
</gene>
<organism evidence="1 2">
    <name type="scientific">Zymoseptoria tritici (strain ST99CH_3D7)</name>
    <dbReference type="NCBI Taxonomy" id="1276538"/>
    <lineage>
        <taxon>Eukaryota</taxon>
        <taxon>Fungi</taxon>
        <taxon>Dikarya</taxon>
        <taxon>Ascomycota</taxon>
        <taxon>Pezizomycotina</taxon>
        <taxon>Dothideomycetes</taxon>
        <taxon>Dothideomycetidae</taxon>
        <taxon>Mycosphaerellales</taxon>
        <taxon>Mycosphaerellaceae</taxon>
        <taxon>Zymoseptoria</taxon>
    </lineage>
</organism>
<reference evidence="1 2" key="1">
    <citation type="submission" date="2016-06" db="EMBL/GenBank/DDBJ databases">
        <authorList>
            <person name="Kjaerup R.B."/>
            <person name="Dalgaard T.S."/>
            <person name="Juul-Madsen H.R."/>
        </authorList>
    </citation>
    <scope>NUCLEOTIDE SEQUENCE [LARGE SCALE GENOMIC DNA]</scope>
</reference>